<dbReference type="OrthoDB" id="9784724at2"/>
<evidence type="ECO:0000256" key="3">
    <source>
        <dbReference type="ARBA" id="ARBA00023125"/>
    </source>
</evidence>
<dbReference type="CDD" id="cd01184">
    <property type="entry name" value="INT_C_like_1"/>
    <property type="match status" value="1"/>
</dbReference>
<keyword evidence="3" id="KW-0238">DNA-binding</keyword>
<dbReference type="InterPro" id="IPR013762">
    <property type="entry name" value="Integrase-like_cat_sf"/>
</dbReference>
<feature type="domain" description="Tyr recombinase" evidence="6">
    <location>
        <begin position="367"/>
        <end position="554"/>
    </location>
</feature>
<dbReference type="Gene3D" id="1.10.443.10">
    <property type="entry name" value="Intergrase catalytic core"/>
    <property type="match status" value="1"/>
</dbReference>
<dbReference type="PANTHER" id="PTHR30349:SF41">
    <property type="entry name" value="INTEGRASE_RECOMBINASE PROTEIN MJ0367-RELATED"/>
    <property type="match status" value="1"/>
</dbReference>
<dbReference type="Pfam" id="PF00589">
    <property type="entry name" value="Phage_integrase"/>
    <property type="match status" value="1"/>
</dbReference>
<dbReference type="GO" id="GO:0003677">
    <property type="term" value="F:DNA binding"/>
    <property type="evidence" value="ECO:0007669"/>
    <property type="project" value="UniProtKB-KW"/>
</dbReference>
<dbReference type="GO" id="GO:0015074">
    <property type="term" value="P:DNA integration"/>
    <property type="evidence" value="ECO:0007669"/>
    <property type="project" value="UniProtKB-KW"/>
</dbReference>
<dbReference type="InterPro" id="IPR011010">
    <property type="entry name" value="DNA_brk_join_enz"/>
</dbReference>
<evidence type="ECO:0000256" key="1">
    <source>
        <dbReference type="ARBA" id="ARBA00008857"/>
    </source>
</evidence>
<dbReference type="InterPro" id="IPR002104">
    <property type="entry name" value="Integrase_catalytic"/>
</dbReference>
<keyword evidence="5" id="KW-0175">Coiled coil</keyword>
<dbReference type="Proteomes" id="UP000321638">
    <property type="component" value="Unassembled WGS sequence"/>
</dbReference>
<dbReference type="PANTHER" id="PTHR30349">
    <property type="entry name" value="PHAGE INTEGRASE-RELATED"/>
    <property type="match status" value="1"/>
</dbReference>
<dbReference type="InterPro" id="IPR050090">
    <property type="entry name" value="Tyrosine_recombinase_XerCD"/>
</dbReference>
<evidence type="ECO:0000256" key="2">
    <source>
        <dbReference type="ARBA" id="ARBA00022908"/>
    </source>
</evidence>
<organism evidence="7 8">
    <name type="scientific">Vineibacter terrae</name>
    <dbReference type="NCBI Taxonomy" id="2586908"/>
    <lineage>
        <taxon>Bacteria</taxon>
        <taxon>Pseudomonadati</taxon>
        <taxon>Pseudomonadota</taxon>
        <taxon>Alphaproteobacteria</taxon>
        <taxon>Hyphomicrobiales</taxon>
        <taxon>Vineibacter</taxon>
    </lineage>
</organism>
<keyword evidence="4" id="KW-0233">DNA recombination</keyword>
<dbReference type="AlphaFoldDB" id="A0A5C8PEP2"/>
<evidence type="ECO:0000256" key="5">
    <source>
        <dbReference type="SAM" id="Coils"/>
    </source>
</evidence>
<evidence type="ECO:0000313" key="7">
    <source>
        <dbReference type="EMBL" id="TXL71779.1"/>
    </source>
</evidence>
<name>A0A5C8PEP2_9HYPH</name>
<reference evidence="7 8" key="1">
    <citation type="submission" date="2019-06" db="EMBL/GenBank/DDBJ databases">
        <title>New taxonomy in bacterial strain CC-CFT640, isolated from vineyard.</title>
        <authorList>
            <person name="Lin S.-Y."/>
            <person name="Tsai C.-F."/>
            <person name="Young C.-C."/>
        </authorList>
    </citation>
    <scope>NUCLEOTIDE SEQUENCE [LARGE SCALE GENOMIC DNA]</scope>
    <source>
        <strain evidence="7 8">CC-CFT640</strain>
    </source>
</reference>
<comment type="similarity">
    <text evidence="1">Belongs to the 'phage' integrase family.</text>
</comment>
<protein>
    <submittedName>
        <fullName evidence="7">Site-specific integrase</fullName>
    </submittedName>
</protein>
<evidence type="ECO:0000313" key="8">
    <source>
        <dbReference type="Proteomes" id="UP000321638"/>
    </source>
</evidence>
<dbReference type="Pfam" id="PF20172">
    <property type="entry name" value="DUF6538"/>
    <property type="match status" value="1"/>
</dbReference>
<keyword evidence="2" id="KW-0229">DNA integration</keyword>
<evidence type="ECO:0000256" key="4">
    <source>
        <dbReference type="ARBA" id="ARBA00023172"/>
    </source>
</evidence>
<gene>
    <name evidence="7" type="ORF">FHP25_28335</name>
</gene>
<proteinExistence type="inferred from homology"/>
<feature type="coiled-coil region" evidence="5">
    <location>
        <begin position="66"/>
        <end position="93"/>
    </location>
</feature>
<dbReference type="Gene3D" id="1.10.150.130">
    <property type="match status" value="1"/>
</dbReference>
<dbReference type="SUPFAM" id="SSF56349">
    <property type="entry name" value="DNA breaking-rejoining enzymes"/>
    <property type="match status" value="1"/>
</dbReference>
<dbReference type="InterPro" id="IPR046668">
    <property type="entry name" value="DUF6538"/>
</dbReference>
<dbReference type="PROSITE" id="PS51898">
    <property type="entry name" value="TYR_RECOMBINASE"/>
    <property type="match status" value="1"/>
</dbReference>
<evidence type="ECO:0000259" key="6">
    <source>
        <dbReference type="PROSITE" id="PS51898"/>
    </source>
</evidence>
<dbReference type="EMBL" id="VDUZ01000039">
    <property type="protein sequence ID" value="TXL71779.1"/>
    <property type="molecule type" value="Genomic_DNA"/>
</dbReference>
<sequence length="571" mass="64251">MAFRPCRRYKPRYKLGVRAWTMGREKYLIERDGRYFARIVVPAELRRILGKTELRQKLGPDRKVALKKLPRAVADLQDQLDAARLQASEKAQTPETVARLYYERELARDEQLRFGPLAEDSIVEQLLGRAIRPALLDKVRREAGGGSLAAVEPILDAMIEAGDVVAARGTPIYLEMAKAILRARTEAVTRQVERDGADFSGKPTDPILIDPAPVVPTTRPLSVLGGARVLSEHSTKTLSDLLPMFQEERRVADATADEYRVAVRMAEEHFGTPKPICEITRQDILAYKRALLRLPNRYTMRFPGMTVPEAIEANQKRATPYPTLSPATIRDKWLAHLRSVLGWCADNGIIPDNPAAGVKVDEGNAFREPSRYPFTPGELAKIFGPPLFAPEVPFDTRHWALLLALFTGARSSSELARLRLDEIYTEQGVLVFHLAGASKNVRSKRIVPVHDELIRLGLREYVQMLRDKHETLLFPDWKPKDKINDWFNRTYRHQQGVTGKGKVFHSFRHTLKTALARAGVAKELNDLITGHADQTVSGTYIHDQATNMIVAMAAALNKVTFDGVDWRAIRL</sequence>
<dbReference type="InterPro" id="IPR010998">
    <property type="entry name" value="Integrase_recombinase_N"/>
</dbReference>
<keyword evidence="8" id="KW-1185">Reference proteome</keyword>
<accession>A0A5C8PEP2</accession>
<comment type="caution">
    <text evidence="7">The sequence shown here is derived from an EMBL/GenBank/DDBJ whole genome shotgun (WGS) entry which is preliminary data.</text>
</comment>
<dbReference type="GO" id="GO:0006310">
    <property type="term" value="P:DNA recombination"/>
    <property type="evidence" value="ECO:0007669"/>
    <property type="project" value="UniProtKB-KW"/>
</dbReference>